<evidence type="ECO:0000313" key="3">
    <source>
        <dbReference type="EMBL" id="MBC8432625.1"/>
    </source>
</evidence>
<gene>
    <name evidence="3" type="ORF">H8D96_12000</name>
</gene>
<dbReference type="PANTHER" id="PTHR43222">
    <property type="entry name" value="NUDIX HYDROLASE 23"/>
    <property type="match status" value="1"/>
</dbReference>
<accession>A0A8J6NZT3</accession>
<keyword evidence="1" id="KW-0378">Hydrolase</keyword>
<dbReference type="EMBL" id="JACNIG010000239">
    <property type="protein sequence ID" value="MBC8432625.1"/>
    <property type="molecule type" value="Genomic_DNA"/>
</dbReference>
<evidence type="ECO:0000256" key="1">
    <source>
        <dbReference type="ARBA" id="ARBA00022801"/>
    </source>
</evidence>
<dbReference type="InterPro" id="IPR020084">
    <property type="entry name" value="NUDIX_hydrolase_CS"/>
</dbReference>
<evidence type="ECO:0000259" key="2">
    <source>
        <dbReference type="PROSITE" id="PS51462"/>
    </source>
</evidence>
<reference evidence="3 4" key="1">
    <citation type="submission" date="2020-08" db="EMBL/GenBank/DDBJ databases">
        <title>Bridging the membrane lipid divide: bacteria of the FCB group superphylum have the potential to synthesize archaeal ether lipids.</title>
        <authorList>
            <person name="Villanueva L."/>
            <person name="Von Meijenfeldt F.A.B."/>
            <person name="Westbye A.B."/>
            <person name="Yadav S."/>
            <person name="Hopmans E.C."/>
            <person name="Dutilh B.E."/>
            <person name="Sinninghe Damste J.S."/>
        </authorList>
    </citation>
    <scope>NUCLEOTIDE SEQUENCE [LARGE SCALE GENOMIC DNA]</scope>
    <source>
        <strain evidence="3">NIOZ-UU17</strain>
    </source>
</reference>
<dbReference type="SUPFAM" id="SSF55811">
    <property type="entry name" value="Nudix"/>
    <property type="match status" value="1"/>
</dbReference>
<dbReference type="InterPro" id="IPR015797">
    <property type="entry name" value="NUDIX_hydrolase-like_dom_sf"/>
</dbReference>
<evidence type="ECO:0000313" key="4">
    <source>
        <dbReference type="Proteomes" id="UP000605201"/>
    </source>
</evidence>
<organism evidence="3 4">
    <name type="scientific">Candidatus Desulfatibia vada</name>
    <dbReference type="NCBI Taxonomy" id="2841696"/>
    <lineage>
        <taxon>Bacteria</taxon>
        <taxon>Pseudomonadati</taxon>
        <taxon>Thermodesulfobacteriota</taxon>
        <taxon>Desulfobacteria</taxon>
        <taxon>Desulfobacterales</taxon>
        <taxon>Desulfobacterales incertae sedis</taxon>
        <taxon>Candidatus Desulfatibia</taxon>
    </lineage>
</organism>
<protein>
    <submittedName>
        <fullName evidence="3">NUDIX domain-containing protein</fullName>
    </submittedName>
</protein>
<name>A0A8J6NZT3_9BACT</name>
<sequence>MEFQFCPSCGGRLQIRSKGSQKRLYCEPCQQTHYRNPTVGVAVVLLKNHELLLVKRQGSYRGMWCIPCGHLEYDEDVRMAAQREFKEETGLDVDIGPVFAVHSNFHDLENQTVGIWFWGRRSGGKLQAGSDAGEAKFFPLNRLPAEMAFPTDRLVCEQLNSISEGST</sequence>
<dbReference type="PROSITE" id="PS51462">
    <property type="entry name" value="NUDIX"/>
    <property type="match status" value="1"/>
</dbReference>
<dbReference type="Proteomes" id="UP000605201">
    <property type="component" value="Unassembled WGS sequence"/>
</dbReference>
<dbReference type="Gene3D" id="3.90.79.10">
    <property type="entry name" value="Nucleoside Triphosphate Pyrophosphohydrolase"/>
    <property type="match status" value="1"/>
</dbReference>
<dbReference type="AlphaFoldDB" id="A0A8J6NZT3"/>
<dbReference type="InterPro" id="IPR000086">
    <property type="entry name" value="NUDIX_hydrolase_dom"/>
</dbReference>
<proteinExistence type="predicted"/>
<dbReference type="CDD" id="cd04678">
    <property type="entry name" value="NUDIX_MTH2_Nudt15"/>
    <property type="match status" value="1"/>
</dbReference>
<dbReference type="GO" id="GO:0016787">
    <property type="term" value="F:hydrolase activity"/>
    <property type="evidence" value="ECO:0007669"/>
    <property type="project" value="UniProtKB-KW"/>
</dbReference>
<dbReference type="Pfam" id="PF00293">
    <property type="entry name" value="NUDIX"/>
    <property type="match status" value="1"/>
</dbReference>
<dbReference type="PANTHER" id="PTHR43222:SF2">
    <property type="entry name" value="NUDIX HYDROLASE 23, CHLOROPLASTIC"/>
    <property type="match status" value="1"/>
</dbReference>
<feature type="domain" description="Nudix hydrolase" evidence="2">
    <location>
        <begin position="34"/>
        <end position="160"/>
    </location>
</feature>
<comment type="caution">
    <text evidence="3">The sequence shown here is derived from an EMBL/GenBank/DDBJ whole genome shotgun (WGS) entry which is preliminary data.</text>
</comment>
<dbReference type="PROSITE" id="PS00893">
    <property type="entry name" value="NUDIX_BOX"/>
    <property type="match status" value="1"/>
</dbReference>